<accession>A0A0P1BPG9</accession>
<reference evidence="2 3" key="1">
    <citation type="submission" date="2014-09" db="EMBL/GenBank/DDBJ databases">
        <authorList>
            <person name="Magalhaes I.L.F."/>
            <person name="Oliveira U."/>
            <person name="Santos F.R."/>
            <person name="Vidigal T.H.D.A."/>
            <person name="Brescovit A.D."/>
            <person name="Santos A.J."/>
        </authorList>
    </citation>
    <scope>NUCLEOTIDE SEQUENCE [LARGE SCALE GENOMIC DNA]</scope>
</reference>
<evidence type="ECO:0000313" key="3">
    <source>
        <dbReference type="Proteomes" id="UP000054845"/>
    </source>
</evidence>
<feature type="region of interest" description="Disordered" evidence="1">
    <location>
        <begin position="712"/>
        <end position="733"/>
    </location>
</feature>
<feature type="compositionally biased region" description="Basic and acidic residues" evidence="1">
    <location>
        <begin position="1076"/>
        <end position="1100"/>
    </location>
</feature>
<keyword evidence="3" id="KW-1185">Reference proteome</keyword>
<evidence type="ECO:0000313" key="2">
    <source>
        <dbReference type="EMBL" id="CEH18475.1"/>
    </source>
</evidence>
<dbReference type="Proteomes" id="UP000054845">
    <property type="component" value="Unassembled WGS sequence"/>
</dbReference>
<feature type="region of interest" description="Disordered" evidence="1">
    <location>
        <begin position="1050"/>
        <end position="1100"/>
    </location>
</feature>
<sequence length="1192" mass="128731">MSMLLAPYNNGMRLGQGFNSYTHSICVDDAVLIEPSRAENVLSNDGTTMRMLAQRMHKASVWRQMREYVENGTPTEISTEPAADEEIPQPQNYEVPEDVSAQESLGSSDPLPASDRTVEKSTVATLPAGETAAAAPTKDAVSAPSGELLTAADVQNQKDASAAEAGARQSDRNKQSAKDITATGKAMTSSILKPDVELKKSDEAFVEVQKDRDGGLLRDDSGPAGKAWSIEKSRGTSQIVSYRAQFINKLSEVADDMNVSAALSVKTDSFGLSGRGSFINTDKFHNSDIKFYLSVKVVNSSVNFKDALAYNPISSIQEGTKEHLECFGDSFISGFLEGGELNAVVLIKVLNDVKKSDILAEAKVVLTTGIDAEANGNLALAKRNIAMNTETSIQVSWAGGASIKPYDEEWTIESLLAAAQRFPYLASQFPQRTHAILTRYENLRSYVAMRPKTVSKIGYENAAVYTGTLMDCYLEFKTLYKRIGTAILDVQAGRKRFKEPVSQENAPALSKAVKLLKLQPFVASLEGLEEAKTQMRAQMGAIVKEVDLITRDPATATKERPPSFVGPASFAALIPAVEYKVRKLRSNPLSGELINDKVTEDGTKAALGSADITPRLFDQSKTQLILSNSEEIKVADLERDNVELAETTRLTAPVGSITDGQPFCTLDYDLPEPIITEVSIGILGDCLQCLSCTYLDGLTVNIGGDIEDYPISKDGEPPQEQEITVEDGESEEDYLKRRDAAKAEKPWRKVLKGLGYGELITSARIEVDADHGEAVQSVVGLYLVTNKGRSIQWAYTGEKSSLYDMQQFEKPICDGYVSGFWGRSTETQGNCASGIDRLGLVWTQAISKSTVFDEENTIPCLSSSVNGESTPIALNAKTFEHVRFDRHLPGIPQFIYAPSTLALGAESPPSFKLSARAGVDGFTVAHDAQVTGTAAAKLSAASWMVLPEIDAMHIQSGSVQFEAEDIQSPIASKTVKFELPFKAGSKPKIVCWVIDYAATSTDYILNASASEESASSFKISAGNHTAQVSSPPSFESMTIGWLAHDEGGVKEEPVQPKEQSKAAAAQPASTSTDATSAKKDDAAGAKPAEQKPAEKQEAEVKESYKTTNALFYSHSKQINLASAKQTLELVMPAKFVRKPRKTFVAFNEIHGSASGPTFRGCNATAVSNDTVKLDFEAEKKGITVGVVFIAAL</sequence>
<dbReference type="OrthoDB" id="3231004at2759"/>
<dbReference type="EMBL" id="CCYA01000270">
    <property type="protein sequence ID" value="CEH18475.1"/>
    <property type="molecule type" value="Genomic_DNA"/>
</dbReference>
<keyword evidence="2" id="KW-0430">Lectin</keyword>
<feature type="compositionally biased region" description="Acidic residues" evidence="1">
    <location>
        <begin position="717"/>
        <end position="732"/>
    </location>
</feature>
<feature type="region of interest" description="Disordered" evidence="1">
    <location>
        <begin position="97"/>
        <end position="119"/>
    </location>
</feature>
<dbReference type="STRING" id="401625.A0A0P1BPG9"/>
<dbReference type="AlphaFoldDB" id="A0A0P1BPG9"/>
<feature type="region of interest" description="Disordered" evidence="1">
    <location>
        <begin position="157"/>
        <end position="186"/>
    </location>
</feature>
<feature type="compositionally biased region" description="Low complexity" evidence="1">
    <location>
        <begin position="1061"/>
        <end position="1075"/>
    </location>
</feature>
<organism evidence="2 3">
    <name type="scientific">Ceraceosorus bombacis</name>
    <dbReference type="NCBI Taxonomy" id="401625"/>
    <lineage>
        <taxon>Eukaryota</taxon>
        <taxon>Fungi</taxon>
        <taxon>Dikarya</taxon>
        <taxon>Basidiomycota</taxon>
        <taxon>Ustilaginomycotina</taxon>
        <taxon>Exobasidiomycetes</taxon>
        <taxon>Ceraceosorales</taxon>
        <taxon>Ceraceosoraceae</taxon>
        <taxon>Ceraceosorus</taxon>
    </lineage>
</organism>
<evidence type="ECO:0000256" key="1">
    <source>
        <dbReference type="SAM" id="MobiDB-lite"/>
    </source>
</evidence>
<dbReference type="GO" id="GO:0030246">
    <property type="term" value="F:carbohydrate binding"/>
    <property type="evidence" value="ECO:0007669"/>
    <property type="project" value="UniProtKB-KW"/>
</dbReference>
<name>A0A0P1BPG9_9BASI</name>
<feature type="compositionally biased region" description="Basic and acidic residues" evidence="1">
    <location>
        <begin position="1050"/>
        <end position="1060"/>
    </location>
</feature>
<proteinExistence type="predicted"/>
<protein>
    <submittedName>
        <fullName evidence="2">Mannose-binding lectin</fullName>
    </submittedName>
</protein>